<organism evidence="2 3">
    <name type="scientific">Lachancea dasiensis</name>
    <dbReference type="NCBI Taxonomy" id="1072105"/>
    <lineage>
        <taxon>Eukaryota</taxon>
        <taxon>Fungi</taxon>
        <taxon>Dikarya</taxon>
        <taxon>Ascomycota</taxon>
        <taxon>Saccharomycotina</taxon>
        <taxon>Saccharomycetes</taxon>
        <taxon>Saccharomycetales</taxon>
        <taxon>Saccharomycetaceae</taxon>
        <taxon>Lachancea</taxon>
    </lineage>
</organism>
<dbReference type="Proteomes" id="UP000190274">
    <property type="component" value="Chromosome B"/>
</dbReference>
<feature type="region of interest" description="Disordered" evidence="1">
    <location>
        <begin position="176"/>
        <end position="195"/>
    </location>
</feature>
<sequence length="317" mass="35264">MIWPHMLASMASEKRDASRYTVNVETQEKIYKWASAGVWWEAKAKARARVECQKRIQSPGARSHPEQGNTGNLLRQHHVCTPAPPRDMHGVHAPRCPGSPSLAARPLIPLRFAQRWWPVWQTPVATRQLPNEHLPMNACVPDPVGSDAPLVPQTVPLQPRDPRRGSPHVNHRSIARAQITCPAQKGQGKQERVSSTSKHELGLCALLTTSEHEQHEQHKQAQASTALVEHKNGKHKHCTVLASSDQTAPTIASRAFPRAQHPTIPKRGNPGQHLELCGRCGPRIRFTAYSARACPGNSSFRTYISARSSFFLHEAHM</sequence>
<gene>
    <name evidence="2" type="ORF">LADA_0B01024G</name>
</gene>
<name>A0A1G4IRS7_9SACH</name>
<keyword evidence="3" id="KW-1185">Reference proteome</keyword>
<dbReference type="EMBL" id="LT598456">
    <property type="protein sequence ID" value="SCU79490.1"/>
    <property type="molecule type" value="Genomic_DNA"/>
</dbReference>
<reference evidence="3" key="1">
    <citation type="submission" date="2016-03" db="EMBL/GenBank/DDBJ databases">
        <authorList>
            <person name="Devillers H."/>
        </authorList>
    </citation>
    <scope>NUCLEOTIDE SEQUENCE [LARGE SCALE GENOMIC DNA]</scope>
</reference>
<evidence type="ECO:0000256" key="1">
    <source>
        <dbReference type="SAM" id="MobiDB-lite"/>
    </source>
</evidence>
<accession>A0A1G4IRS7</accession>
<evidence type="ECO:0000313" key="2">
    <source>
        <dbReference type="EMBL" id="SCU79490.1"/>
    </source>
</evidence>
<protein>
    <submittedName>
        <fullName evidence="2">LADA_0B01024g1_1</fullName>
    </submittedName>
</protein>
<proteinExistence type="predicted"/>
<evidence type="ECO:0000313" key="3">
    <source>
        <dbReference type="Proteomes" id="UP000190274"/>
    </source>
</evidence>
<dbReference type="AlphaFoldDB" id="A0A1G4IRS7"/>